<organism evidence="2 3">
    <name type="scientific">Exidia glandulosa HHB12029</name>
    <dbReference type="NCBI Taxonomy" id="1314781"/>
    <lineage>
        <taxon>Eukaryota</taxon>
        <taxon>Fungi</taxon>
        <taxon>Dikarya</taxon>
        <taxon>Basidiomycota</taxon>
        <taxon>Agaricomycotina</taxon>
        <taxon>Agaricomycetes</taxon>
        <taxon>Auriculariales</taxon>
        <taxon>Exidiaceae</taxon>
        <taxon>Exidia</taxon>
    </lineage>
</organism>
<accession>A0A165NUS9</accession>
<evidence type="ECO:0008006" key="4">
    <source>
        <dbReference type="Google" id="ProtNLM"/>
    </source>
</evidence>
<sequence length="579" mass="64427">MDRPKRTRKPAPAVPPVRRTRSRQLVVAATNDCPAESAASTSSTSVFSSGSFERAPLELLQYICELAAGPDVAASRARRMLCCLRLVNKRMCLVASRVAHTHIVVTRADHARHLLNAILLDAKKGSATSQTTFYAFDITALTIRDRGKQDRSTISVLLRLPTAIRRLPKLKALTWAATERPTVDLLRALAKAPHLRHLEICDTEFINAGSGAKEKLAYETYARVSLFPQGLSTISRLTHLTLRLKVNQDGQYGSNNKWREFCGTSLAGLEELQSLVVQFTGQYEADCQSLCTCTWPHLRRLGLKGIRMRFGIGLGVDPFMQFLERHASLEDLDIDDPGLDSDSSIWPAVSAHMKQQKIFLPNLRRLAISAMACAGFVQNLLFKGFRPLTDITILRSWLLNDQFKTLVAEDGPHVAMRAQSVHALRISLRYAYDATTIAEVAYICNVFSAVKVLHLHNFDGAGSIKTALLQAKLPNLESFGMQFSQNRDAGRQYASSLADHFRTLREMHAVWCKWDIDVVTAWAVMTWTPRAARPNAPSLQVDTVASEEPVVLDNLEVQDRSDEIRSGSLPWPMPSTVSL</sequence>
<keyword evidence="3" id="KW-1185">Reference proteome</keyword>
<gene>
    <name evidence="2" type="ORF">EXIGLDRAFT_718997</name>
</gene>
<proteinExistence type="predicted"/>
<feature type="region of interest" description="Disordered" evidence="1">
    <location>
        <begin position="1"/>
        <end position="21"/>
    </location>
</feature>
<dbReference type="AlphaFoldDB" id="A0A165NUS9"/>
<dbReference type="EMBL" id="KV425895">
    <property type="protein sequence ID" value="KZW01254.1"/>
    <property type="molecule type" value="Genomic_DNA"/>
</dbReference>
<name>A0A165NUS9_EXIGL</name>
<evidence type="ECO:0000256" key="1">
    <source>
        <dbReference type="SAM" id="MobiDB-lite"/>
    </source>
</evidence>
<reference evidence="2 3" key="1">
    <citation type="journal article" date="2016" name="Mol. Biol. Evol.">
        <title>Comparative Genomics of Early-Diverging Mushroom-Forming Fungi Provides Insights into the Origins of Lignocellulose Decay Capabilities.</title>
        <authorList>
            <person name="Nagy L.G."/>
            <person name="Riley R."/>
            <person name="Tritt A."/>
            <person name="Adam C."/>
            <person name="Daum C."/>
            <person name="Floudas D."/>
            <person name="Sun H."/>
            <person name="Yadav J.S."/>
            <person name="Pangilinan J."/>
            <person name="Larsson K.H."/>
            <person name="Matsuura K."/>
            <person name="Barry K."/>
            <person name="Labutti K."/>
            <person name="Kuo R."/>
            <person name="Ohm R.A."/>
            <person name="Bhattacharya S.S."/>
            <person name="Shirouzu T."/>
            <person name="Yoshinaga Y."/>
            <person name="Martin F.M."/>
            <person name="Grigoriev I.V."/>
            <person name="Hibbett D.S."/>
        </authorList>
    </citation>
    <scope>NUCLEOTIDE SEQUENCE [LARGE SCALE GENOMIC DNA]</scope>
    <source>
        <strain evidence="2 3">HHB12029</strain>
    </source>
</reference>
<protein>
    <recommendedName>
        <fullName evidence="4">F-box domain-containing protein</fullName>
    </recommendedName>
</protein>
<dbReference type="OrthoDB" id="2870744at2759"/>
<dbReference type="Gene3D" id="3.80.10.10">
    <property type="entry name" value="Ribonuclease Inhibitor"/>
    <property type="match status" value="1"/>
</dbReference>
<evidence type="ECO:0000313" key="2">
    <source>
        <dbReference type="EMBL" id="KZW01254.1"/>
    </source>
</evidence>
<dbReference type="SUPFAM" id="SSF52047">
    <property type="entry name" value="RNI-like"/>
    <property type="match status" value="1"/>
</dbReference>
<evidence type="ECO:0000313" key="3">
    <source>
        <dbReference type="Proteomes" id="UP000077266"/>
    </source>
</evidence>
<dbReference type="Proteomes" id="UP000077266">
    <property type="component" value="Unassembled WGS sequence"/>
</dbReference>
<dbReference type="InParanoid" id="A0A165NUS9"/>
<dbReference type="InterPro" id="IPR032675">
    <property type="entry name" value="LRR_dom_sf"/>
</dbReference>